<dbReference type="GO" id="GO:0005509">
    <property type="term" value="F:calcium ion binding"/>
    <property type="evidence" value="ECO:0007669"/>
    <property type="project" value="TreeGrafter"/>
</dbReference>
<dbReference type="InterPro" id="IPR000008">
    <property type="entry name" value="C2_dom"/>
</dbReference>
<feature type="signal peptide" evidence="9">
    <location>
        <begin position="1"/>
        <end position="18"/>
    </location>
</feature>
<proteinExistence type="predicted"/>
<dbReference type="EMBL" id="PZQS01000006">
    <property type="protein sequence ID" value="PVD28677.1"/>
    <property type="molecule type" value="Genomic_DNA"/>
</dbReference>
<dbReference type="PANTHER" id="PTHR10024">
    <property type="entry name" value="SYNAPTOTAGMIN"/>
    <property type="match status" value="1"/>
</dbReference>
<organism evidence="11 12">
    <name type="scientific">Pomacea canaliculata</name>
    <name type="common">Golden apple snail</name>
    <dbReference type="NCBI Taxonomy" id="400727"/>
    <lineage>
        <taxon>Eukaryota</taxon>
        <taxon>Metazoa</taxon>
        <taxon>Spiralia</taxon>
        <taxon>Lophotrochozoa</taxon>
        <taxon>Mollusca</taxon>
        <taxon>Gastropoda</taxon>
        <taxon>Caenogastropoda</taxon>
        <taxon>Architaenioglossa</taxon>
        <taxon>Ampullarioidea</taxon>
        <taxon>Ampullariidae</taxon>
        <taxon>Pomacea</taxon>
    </lineage>
</organism>
<gene>
    <name evidence="11" type="ORF">C0Q70_11271</name>
</gene>
<dbReference type="OrthoDB" id="67700at2759"/>
<evidence type="ECO:0000256" key="7">
    <source>
        <dbReference type="ARBA" id="ARBA00037847"/>
    </source>
</evidence>
<keyword evidence="9" id="KW-0732">Signal</keyword>
<evidence type="ECO:0000256" key="2">
    <source>
        <dbReference type="ARBA" id="ARBA00022723"/>
    </source>
</evidence>
<evidence type="ECO:0000256" key="6">
    <source>
        <dbReference type="ARBA" id="ARBA00023136"/>
    </source>
</evidence>
<dbReference type="Pfam" id="PF00168">
    <property type="entry name" value="C2"/>
    <property type="match status" value="2"/>
</dbReference>
<feature type="chain" id="PRO_5015601602" description="C2 domain-containing protein" evidence="9">
    <location>
        <begin position="19"/>
        <end position="454"/>
    </location>
</feature>
<feature type="region of interest" description="Disordered" evidence="8">
    <location>
        <begin position="35"/>
        <end position="62"/>
    </location>
</feature>
<dbReference type="GO" id="GO:0030276">
    <property type="term" value="F:clathrin binding"/>
    <property type="evidence" value="ECO:0007669"/>
    <property type="project" value="TreeGrafter"/>
</dbReference>
<dbReference type="AlphaFoldDB" id="A0A2T7P5H7"/>
<evidence type="ECO:0000256" key="1">
    <source>
        <dbReference type="ARBA" id="ARBA00022692"/>
    </source>
</evidence>
<comment type="subcellular location">
    <subcellularLocation>
        <location evidence="7">Endomembrane system</location>
        <topology evidence="7">Single-pass membrane protein</topology>
    </subcellularLocation>
</comment>
<reference evidence="11 12" key="1">
    <citation type="submission" date="2018-04" db="EMBL/GenBank/DDBJ databases">
        <title>The genome of golden apple snail Pomacea canaliculata provides insight into stress tolerance and invasive adaptation.</title>
        <authorList>
            <person name="Liu C."/>
            <person name="Liu B."/>
            <person name="Ren Y."/>
            <person name="Zhang Y."/>
            <person name="Wang H."/>
            <person name="Li S."/>
            <person name="Jiang F."/>
            <person name="Yin L."/>
            <person name="Zhang G."/>
            <person name="Qian W."/>
            <person name="Fan W."/>
        </authorList>
    </citation>
    <scope>NUCLEOTIDE SEQUENCE [LARGE SCALE GENOMIC DNA]</scope>
    <source>
        <strain evidence="11">SZHN2017</strain>
        <tissue evidence="11">Muscle</tissue>
    </source>
</reference>
<dbReference type="GO" id="GO:0000149">
    <property type="term" value="F:SNARE binding"/>
    <property type="evidence" value="ECO:0007669"/>
    <property type="project" value="TreeGrafter"/>
</dbReference>
<sequence length="454" mass="51578">MVAAVLAVGALASWYVCRRHVTSYPPICPEKQTSFSRGTWRPEKGLRISKSSPDISSHASLSSEESLPSRAVAKKGVFQVNTRQWTLPTVPQRHLTFQRMLSHRLDLSNIEFSVQSIKHKEQPELGTIKPELYKQVRQADKASVDSLRSEHVPCGKLFFSLRYNQEQRALSVHVIRAENLPAKDFSGTSDPYVKVYLMPDRKMKHQTKVHRKTLNPEFNETFTFSVSYEDLSHRLLQFSIYDFDRFSRHDLIGAVKIRDILSEGSLTKETFFVRDIYAAQQEKADIGEVMLSLCYLPTAGRLTLTVVKARGLKAMDITGSADPYVKVSLMCQGKRIKKRKTAVQKSTLHPVFNEALVFDVPQESVEDIYLLVKVVDYDRIGSDELMGCCGLGPMFNGQGRDHWYEMLETPRKPVAQWYPLLEHLPACLPLSANGKCCLRQRQSTEESTDSNFLG</sequence>
<dbReference type="GO" id="GO:0001786">
    <property type="term" value="F:phosphatidylserine binding"/>
    <property type="evidence" value="ECO:0007669"/>
    <property type="project" value="TreeGrafter"/>
</dbReference>
<dbReference type="GO" id="GO:0070382">
    <property type="term" value="C:exocytic vesicle"/>
    <property type="evidence" value="ECO:0007669"/>
    <property type="project" value="TreeGrafter"/>
</dbReference>
<evidence type="ECO:0000313" key="12">
    <source>
        <dbReference type="Proteomes" id="UP000245119"/>
    </source>
</evidence>
<keyword evidence="2" id="KW-0479">Metal-binding</keyword>
<dbReference type="InterPro" id="IPR035892">
    <property type="entry name" value="C2_domain_sf"/>
</dbReference>
<evidence type="ECO:0000313" key="11">
    <source>
        <dbReference type="EMBL" id="PVD28677.1"/>
    </source>
</evidence>
<dbReference type="GO" id="GO:0017156">
    <property type="term" value="P:calcium-ion regulated exocytosis"/>
    <property type="evidence" value="ECO:0007669"/>
    <property type="project" value="TreeGrafter"/>
</dbReference>
<dbReference type="PANTHER" id="PTHR10024:SF374">
    <property type="entry name" value="C2 DOMAIN-CONTAINING PROTEIN"/>
    <property type="match status" value="1"/>
</dbReference>
<keyword evidence="6" id="KW-0472">Membrane</keyword>
<evidence type="ECO:0000256" key="3">
    <source>
        <dbReference type="ARBA" id="ARBA00022737"/>
    </source>
</evidence>
<keyword evidence="4" id="KW-0106">Calcium</keyword>
<dbReference type="PRINTS" id="PR00399">
    <property type="entry name" value="SYNAPTOTAGMN"/>
</dbReference>
<keyword evidence="12" id="KW-1185">Reference proteome</keyword>
<feature type="domain" description="C2" evidence="10">
    <location>
        <begin position="285"/>
        <end position="404"/>
    </location>
</feature>
<dbReference type="CDD" id="cd08403">
    <property type="entry name" value="C2B_Synaptotagmin-3-5-6-9-10"/>
    <property type="match status" value="1"/>
</dbReference>
<dbReference type="STRING" id="400727.A0A2T7P5H7"/>
<keyword evidence="1" id="KW-0812">Transmembrane</keyword>
<dbReference type="Proteomes" id="UP000245119">
    <property type="component" value="Linkage Group LG6"/>
</dbReference>
<accession>A0A2T7P5H7</accession>
<dbReference type="InterPro" id="IPR001565">
    <property type="entry name" value="Synaptotagmin"/>
</dbReference>
<dbReference type="FunFam" id="2.60.40.150:FF:000011">
    <property type="entry name" value="Synaptotagmin 6"/>
    <property type="match status" value="1"/>
</dbReference>
<evidence type="ECO:0000256" key="5">
    <source>
        <dbReference type="ARBA" id="ARBA00022989"/>
    </source>
</evidence>
<feature type="domain" description="C2" evidence="10">
    <location>
        <begin position="153"/>
        <end position="274"/>
    </location>
</feature>
<dbReference type="SMART" id="SM00239">
    <property type="entry name" value="C2"/>
    <property type="match status" value="2"/>
</dbReference>
<comment type="caution">
    <text evidence="11">The sequence shown here is derived from an EMBL/GenBank/DDBJ whole genome shotgun (WGS) entry which is preliminary data.</text>
</comment>
<keyword evidence="5" id="KW-1133">Transmembrane helix</keyword>
<dbReference type="GO" id="GO:0005544">
    <property type="term" value="F:calcium-dependent phospholipid binding"/>
    <property type="evidence" value="ECO:0007669"/>
    <property type="project" value="TreeGrafter"/>
</dbReference>
<dbReference type="Gene3D" id="2.60.40.150">
    <property type="entry name" value="C2 domain"/>
    <property type="match status" value="2"/>
</dbReference>
<protein>
    <recommendedName>
        <fullName evidence="10">C2 domain-containing protein</fullName>
    </recommendedName>
</protein>
<evidence type="ECO:0000256" key="9">
    <source>
        <dbReference type="SAM" id="SignalP"/>
    </source>
</evidence>
<dbReference type="PRINTS" id="PR00360">
    <property type="entry name" value="C2DOMAIN"/>
</dbReference>
<dbReference type="SUPFAM" id="SSF49562">
    <property type="entry name" value="C2 domain (Calcium/lipid-binding domain, CaLB)"/>
    <property type="match status" value="2"/>
</dbReference>
<keyword evidence="3" id="KW-0677">Repeat</keyword>
<dbReference type="PROSITE" id="PS50004">
    <property type="entry name" value="C2"/>
    <property type="match status" value="2"/>
</dbReference>
<dbReference type="GO" id="GO:0005886">
    <property type="term" value="C:plasma membrane"/>
    <property type="evidence" value="ECO:0007669"/>
    <property type="project" value="TreeGrafter"/>
</dbReference>
<dbReference type="FunFam" id="2.60.40.150:FF:000005">
    <property type="entry name" value="Synaptotagmin 6"/>
    <property type="match status" value="1"/>
</dbReference>
<evidence type="ECO:0000256" key="4">
    <source>
        <dbReference type="ARBA" id="ARBA00022837"/>
    </source>
</evidence>
<name>A0A2T7P5H7_POMCA</name>
<evidence type="ECO:0000256" key="8">
    <source>
        <dbReference type="SAM" id="MobiDB-lite"/>
    </source>
</evidence>
<evidence type="ECO:0000259" key="10">
    <source>
        <dbReference type="PROSITE" id="PS50004"/>
    </source>
</evidence>